<feature type="transmembrane region" description="Helical" evidence="24">
    <location>
        <begin position="1505"/>
        <end position="1530"/>
    </location>
</feature>
<dbReference type="InterPro" id="IPR011009">
    <property type="entry name" value="Kinase-like_dom_sf"/>
</dbReference>
<dbReference type="FunFam" id="3.80.10.10:FF:000095">
    <property type="entry name" value="LRR receptor-like serine/threonine-protein kinase GSO1"/>
    <property type="match status" value="1"/>
</dbReference>
<dbReference type="GO" id="GO:0005524">
    <property type="term" value="F:ATP binding"/>
    <property type="evidence" value="ECO:0007669"/>
    <property type="project" value="UniProtKB-UniRule"/>
</dbReference>
<dbReference type="Gene3D" id="1.10.510.10">
    <property type="entry name" value="Transferase(Phosphotransferase) domain 1"/>
    <property type="match status" value="2"/>
</dbReference>
<feature type="signal peptide" evidence="25">
    <location>
        <begin position="1"/>
        <end position="22"/>
    </location>
</feature>
<evidence type="ECO:0000256" key="8">
    <source>
        <dbReference type="ARBA" id="ARBA00022614"/>
    </source>
</evidence>
<keyword evidence="9" id="KW-0808">Transferase</keyword>
<feature type="binding site" evidence="22">
    <location>
        <position position="1596"/>
    </location>
    <ligand>
        <name>ATP</name>
        <dbReference type="ChEBI" id="CHEBI:30616"/>
    </ligand>
</feature>
<reference evidence="27" key="2">
    <citation type="submission" date="2021-03" db="UniProtKB">
        <authorList>
            <consortium name="EnsemblPlants"/>
        </authorList>
    </citation>
    <scope>IDENTIFICATION</scope>
</reference>
<evidence type="ECO:0000256" key="5">
    <source>
        <dbReference type="ARBA" id="ARBA00022475"/>
    </source>
</evidence>
<evidence type="ECO:0000256" key="4">
    <source>
        <dbReference type="ARBA" id="ARBA00012513"/>
    </source>
</evidence>
<feature type="transmembrane region" description="Helical" evidence="24">
    <location>
        <begin position="348"/>
        <end position="373"/>
    </location>
</feature>
<dbReference type="PROSITE" id="PS00108">
    <property type="entry name" value="PROTEIN_KINASE_ST"/>
    <property type="match status" value="2"/>
</dbReference>
<evidence type="ECO:0000256" key="7">
    <source>
        <dbReference type="ARBA" id="ARBA00022553"/>
    </source>
</evidence>
<keyword evidence="13 22" id="KW-0547">Nucleotide-binding</keyword>
<dbReference type="Proteomes" id="UP000596660">
    <property type="component" value="Unplaced"/>
</dbReference>
<dbReference type="PANTHER" id="PTHR27008:SF499">
    <property type="entry name" value="OS06G0581500 PROTEIN"/>
    <property type="match status" value="1"/>
</dbReference>
<dbReference type="InterPro" id="IPR017441">
    <property type="entry name" value="Protein_kinase_ATP_BS"/>
</dbReference>
<dbReference type="SUPFAM" id="SSF56112">
    <property type="entry name" value="Protein kinase-like (PK-like)"/>
    <property type="match status" value="2"/>
</dbReference>
<dbReference type="EnsemblPlants" id="AUR62011611-RA">
    <property type="protein sequence ID" value="AUR62011611-RA:cds"/>
    <property type="gene ID" value="AUR62011611"/>
</dbReference>
<evidence type="ECO:0000313" key="27">
    <source>
        <dbReference type="EnsemblPlants" id="AUR62011611-RA:cds"/>
    </source>
</evidence>
<comment type="subcellular location">
    <subcellularLocation>
        <location evidence="1">Cell membrane</location>
        <topology evidence="1">Single-pass membrane protein</topology>
    </subcellularLocation>
    <subcellularLocation>
        <location evidence="2">Membrane</location>
        <topology evidence="2">Single-pass type I membrane protein</topology>
    </subcellularLocation>
</comment>
<keyword evidence="19" id="KW-0325">Glycoprotein</keyword>
<comment type="catalytic activity">
    <reaction evidence="20">
        <text>L-threonyl-[protein] + ATP = O-phospho-L-threonyl-[protein] + ADP + H(+)</text>
        <dbReference type="Rhea" id="RHEA:46608"/>
        <dbReference type="Rhea" id="RHEA-COMP:11060"/>
        <dbReference type="Rhea" id="RHEA-COMP:11605"/>
        <dbReference type="ChEBI" id="CHEBI:15378"/>
        <dbReference type="ChEBI" id="CHEBI:30013"/>
        <dbReference type="ChEBI" id="CHEBI:30616"/>
        <dbReference type="ChEBI" id="CHEBI:61977"/>
        <dbReference type="ChEBI" id="CHEBI:456216"/>
        <dbReference type="EC" id="2.7.11.1"/>
    </reaction>
</comment>
<evidence type="ECO:0000256" key="24">
    <source>
        <dbReference type="SAM" id="Phobius"/>
    </source>
</evidence>
<dbReference type="FunFam" id="3.80.10.10:FF:000288">
    <property type="entry name" value="LRR receptor-like serine/threonine-protein kinase EFR"/>
    <property type="match status" value="2"/>
</dbReference>
<evidence type="ECO:0000256" key="19">
    <source>
        <dbReference type="ARBA" id="ARBA00023180"/>
    </source>
</evidence>
<comment type="similarity">
    <text evidence="3">Belongs to the protein kinase superfamily. Ser/Thr protein kinase family.</text>
</comment>
<keyword evidence="11 25" id="KW-0732">Signal</keyword>
<feature type="domain" description="Protein kinase" evidence="26">
    <location>
        <begin position="1566"/>
        <end position="1868"/>
    </location>
</feature>
<dbReference type="GO" id="GO:0004674">
    <property type="term" value="F:protein serine/threonine kinase activity"/>
    <property type="evidence" value="ECO:0007669"/>
    <property type="project" value="UniProtKB-KW"/>
</dbReference>
<evidence type="ECO:0000256" key="10">
    <source>
        <dbReference type="ARBA" id="ARBA00022692"/>
    </source>
</evidence>
<keyword evidence="7" id="KW-0597">Phosphoprotein</keyword>
<dbReference type="InterPro" id="IPR001245">
    <property type="entry name" value="Ser-Thr/Tyr_kinase_cat_dom"/>
</dbReference>
<dbReference type="EC" id="2.7.11.1" evidence="4"/>
<evidence type="ECO:0000256" key="25">
    <source>
        <dbReference type="SAM" id="SignalP"/>
    </source>
</evidence>
<evidence type="ECO:0000256" key="13">
    <source>
        <dbReference type="ARBA" id="ARBA00022741"/>
    </source>
</evidence>
<evidence type="ECO:0000256" key="12">
    <source>
        <dbReference type="ARBA" id="ARBA00022737"/>
    </source>
</evidence>
<evidence type="ECO:0000256" key="18">
    <source>
        <dbReference type="ARBA" id="ARBA00023170"/>
    </source>
</evidence>
<dbReference type="Gene3D" id="3.30.200.20">
    <property type="entry name" value="Phosphorylase Kinase, domain 1"/>
    <property type="match status" value="2"/>
</dbReference>
<keyword evidence="8" id="KW-0433">Leucine-rich repeat</keyword>
<dbReference type="InterPro" id="IPR000719">
    <property type="entry name" value="Prot_kinase_dom"/>
</dbReference>
<dbReference type="FunFam" id="3.30.200.20:FF:000432">
    <property type="entry name" value="LRR receptor-like serine/threonine-protein kinase EFR"/>
    <property type="match status" value="2"/>
</dbReference>
<evidence type="ECO:0000256" key="21">
    <source>
        <dbReference type="ARBA" id="ARBA00048679"/>
    </source>
</evidence>
<evidence type="ECO:0000256" key="22">
    <source>
        <dbReference type="PROSITE-ProRule" id="PRU10141"/>
    </source>
</evidence>
<evidence type="ECO:0000256" key="20">
    <source>
        <dbReference type="ARBA" id="ARBA00047899"/>
    </source>
</evidence>
<keyword evidence="18" id="KW-0675">Receptor</keyword>
<dbReference type="InterPro" id="IPR003591">
    <property type="entry name" value="Leu-rich_rpt_typical-subtyp"/>
</dbReference>
<evidence type="ECO:0000256" key="15">
    <source>
        <dbReference type="ARBA" id="ARBA00022840"/>
    </source>
</evidence>
<comment type="catalytic activity">
    <reaction evidence="21">
        <text>L-seryl-[protein] + ATP = O-phospho-L-seryl-[protein] + ADP + H(+)</text>
        <dbReference type="Rhea" id="RHEA:17989"/>
        <dbReference type="Rhea" id="RHEA-COMP:9863"/>
        <dbReference type="Rhea" id="RHEA-COMP:11604"/>
        <dbReference type="ChEBI" id="CHEBI:15378"/>
        <dbReference type="ChEBI" id="CHEBI:29999"/>
        <dbReference type="ChEBI" id="CHEBI:30616"/>
        <dbReference type="ChEBI" id="CHEBI:83421"/>
        <dbReference type="ChEBI" id="CHEBI:456216"/>
        <dbReference type="EC" id="2.7.11.1"/>
    </reaction>
</comment>
<dbReference type="InterPro" id="IPR051809">
    <property type="entry name" value="Plant_receptor-like_S/T_kinase"/>
</dbReference>
<evidence type="ECO:0000256" key="23">
    <source>
        <dbReference type="SAM" id="Coils"/>
    </source>
</evidence>
<dbReference type="Pfam" id="PF08263">
    <property type="entry name" value="LRRNT_2"/>
    <property type="match status" value="1"/>
</dbReference>
<keyword evidence="5" id="KW-1003">Cell membrane</keyword>
<evidence type="ECO:0000256" key="17">
    <source>
        <dbReference type="ARBA" id="ARBA00023136"/>
    </source>
</evidence>
<evidence type="ECO:0000256" key="9">
    <source>
        <dbReference type="ARBA" id="ARBA00022679"/>
    </source>
</evidence>
<reference evidence="27" key="1">
    <citation type="journal article" date="2017" name="Nature">
        <title>The genome of Chenopodium quinoa.</title>
        <authorList>
            <person name="Jarvis D.E."/>
            <person name="Ho Y.S."/>
            <person name="Lightfoot D.J."/>
            <person name="Schmoeckel S.M."/>
            <person name="Li B."/>
            <person name="Borm T.J.A."/>
            <person name="Ohyanagi H."/>
            <person name="Mineta K."/>
            <person name="Michell C.T."/>
            <person name="Saber N."/>
            <person name="Kharbatia N.M."/>
            <person name="Rupper R.R."/>
            <person name="Sharp A.R."/>
            <person name="Dally N."/>
            <person name="Boughton B.A."/>
            <person name="Woo Y.H."/>
            <person name="Gao G."/>
            <person name="Schijlen E.G.W.M."/>
            <person name="Guo X."/>
            <person name="Momin A.A."/>
            <person name="Negrao S."/>
            <person name="Al-Babili S."/>
            <person name="Gehring C."/>
            <person name="Roessner U."/>
            <person name="Jung C."/>
            <person name="Murphy K."/>
            <person name="Arold S.T."/>
            <person name="Gojobori T."/>
            <person name="van der Linden C.G."/>
            <person name="van Loo E.N."/>
            <person name="Jellen E.N."/>
            <person name="Maughan P.J."/>
            <person name="Tester M."/>
        </authorList>
    </citation>
    <scope>NUCLEOTIDE SEQUENCE [LARGE SCALE GENOMIC DNA]</scope>
    <source>
        <strain evidence="27">cv. PI 614886</strain>
    </source>
</reference>
<keyword evidence="17 24" id="KW-0472">Membrane</keyword>
<feature type="chain" id="PRO_5030700342" description="non-specific serine/threonine protein kinase" evidence="25">
    <location>
        <begin position="23"/>
        <end position="1879"/>
    </location>
</feature>
<feature type="domain" description="Protein kinase" evidence="26">
    <location>
        <begin position="409"/>
        <end position="709"/>
    </location>
</feature>
<sequence length="1879" mass="207177">MELFLCLFLTLLSLKIPRYLLTHLGMGEPDDLSFVQTLVNCSQLSVLECGSNRFGGSLPRFLGNLSTEITVIDFQQNKITGTIPTELFNLINLQRLGLLDNELTGHLPLEIENLSKLEVFSCSNNHLIGDIPYSLGNLSRLSGLYMHNNSFEGAIPSSIGECTYLLYLSLSENNLSGPVSSHLFHASMLSELYLDQNHLQGVFPVEICQLRNLVVLDITRNAFSGKVPSSLASCIDLLELQMGENFFTGSIPQSFQYLTSIQHLNLSHNRLSGQIPDFLSNFSLLGLDVSFNNLEGEVPRRGVFTNISAVTTLGNKKLCGGIPEIHLPKCSTNTTLARGSKRRGRLSVAVTLIIAVASLVVGVSIISAIYFLMCIRNKKNKLSQGSLLNLKEPFSKVSYNMLLKATDRFSEANLIGAGGFGSVYKGVLDPENSMVVAIKVISLEQKGARKSFMAECEALKNIRHRNLLKIVTACSSTDFQGNDFKALIYEFMPNGNLRQWIHIEQHTKPLSLLQRLKIAIDVACALDYLHNSCDVPIIHCDLKPSNILLDSDMVAHVGDFGLATFHSDARTYNSNSVAVKGTIGYAAPEYGLGSVVSKEGDMYSYGILLIEMMSTIYSTNRMFEGDLDLHKYAKSALSDQLTEIIDPKLFDDNVVASSGSQYVALARYDCYVKCVWSVIDIGVKCSVESPQDRMRIEDTIRGLKITQEICYIKLFDAPSKSATEEDEEMSKLLPAQKKKMRQKQRKAEARAKKAVKNLLRLDAENPDSHRCLVRFFNKVSSMPAPASDAEQLVWNVLEAERQSISQVHEKSLMDANMSFLTKHKDSLMHRAAVAEMLCLLDPSKKSEAKNGAFGRVGQWKLKDCVAVHKLLESVLVDNDAASIDRLALLAIKSQITNDPQGVLNSWNSTISVCQWLGVTCDATPSQRVIGLRLVSYGLVGTLSPSVGNLSFLQSLSLSNNTFQGHIPPQIGHLLSLKSLILQLNSFEGEVPANISQCSKLETLCLGNNHLTGSIPRELSRLSNLNNLLLHENRFTGDLLNTVVTNMTSLSVLSAAVNSFEGSIPDNIGSVLTNLVYISLAQNEISGTIPSSFYNLSSLFVVDLDLNRLEGTLPFDIGFRLPQLEYFKISGNFFHGTLPLSLSNLTQLQVLALYSNNFKGKFMFSARDMPYLRQLDITSNYLGMGEPDDLSFVQTLVNCSQLSMLECGFNRFGGSLPRFLGNLSTEITVIDFQQNKITGTIPTELFNLINLQRLGLLDNELTGHLPLEIENLSKLEVFNCNNNHLIGDIPYSLGNLSRLSGLHMANNSFEGAIPSSLGECTYLLYLTLSENNLSGPLSSHLFHASMLVELHLDQNHLQGVFPVEIGQLRNLVVLDITSNAFSGKVPSSLASCIGLLELQMGENFFTGSIPQSFKSLTSIKYLNLSHNRLSGQIPDFLSNFSLLGLDVSFNNLEGEVPRRGVFTNISAVTTLGNKKLCGGIPEIHLPKCSTNTTLARGSKRRGRLSVAVTLIIAVASLVVGVSIISAIYFLMCIRNKKNKLSQGSLLNLKEPFSKVSYNMLLKATDRFSEANLIGAGGFGSVYKGVLDPENSMVVAIKVISLEQKGARKSFMAECEALKNIRHRNLLKIVTACSSTDFQGNDFKALIYEFMPNGNLRQWIHIEQHTKPLSLLQRLKIAIDVACALDYLHNSCDVPIIHCDLKPSNILLDSDMVAHVGDFGLATFHSDARTYNSNSVAVKGTIGYAAPEYGLGSVVSKEGDMYSYGIVLIEMMSTIYPTNRMFEGDLDLHKYAKSALSDQLTEIIDPKLFDDNVVASSGSQYVALARYDCYVKCVWSVIDIGVKCSVESPQDRMRIEDTIRGLKITQEMFLKELSVVEAMHF</sequence>
<keyword evidence="14" id="KW-0418">Kinase</keyword>
<keyword evidence="28" id="KW-1185">Reference proteome</keyword>
<evidence type="ECO:0000256" key="2">
    <source>
        <dbReference type="ARBA" id="ARBA00004479"/>
    </source>
</evidence>
<proteinExistence type="inferred from homology"/>
<dbReference type="InterPro" id="IPR001611">
    <property type="entry name" value="Leu-rich_rpt"/>
</dbReference>
<dbReference type="FunFam" id="1.10.510.10:FF:000358">
    <property type="entry name" value="Putative leucine-rich repeat receptor-like serine/threonine-protein kinase"/>
    <property type="match status" value="2"/>
</dbReference>
<dbReference type="SUPFAM" id="SSF52058">
    <property type="entry name" value="L domain-like"/>
    <property type="match status" value="3"/>
</dbReference>
<dbReference type="InterPro" id="IPR013210">
    <property type="entry name" value="LRR_N_plant-typ"/>
</dbReference>
<evidence type="ECO:0000256" key="16">
    <source>
        <dbReference type="ARBA" id="ARBA00022989"/>
    </source>
</evidence>
<keyword evidence="12" id="KW-0677">Repeat</keyword>
<keyword evidence="6" id="KW-0723">Serine/threonine-protein kinase</keyword>
<dbReference type="PANTHER" id="PTHR27008">
    <property type="entry name" value="OS04G0122200 PROTEIN"/>
    <property type="match status" value="1"/>
</dbReference>
<evidence type="ECO:0000256" key="6">
    <source>
        <dbReference type="ARBA" id="ARBA00022527"/>
    </source>
</evidence>
<dbReference type="Gene3D" id="3.80.10.10">
    <property type="entry name" value="Ribonuclease Inhibitor"/>
    <property type="match status" value="4"/>
</dbReference>
<dbReference type="SMART" id="SM00365">
    <property type="entry name" value="LRR_SD22"/>
    <property type="match status" value="4"/>
</dbReference>
<keyword evidence="23" id="KW-0175">Coiled coil</keyword>
<dbReference type="Pfam" id="PF00560">
    <property type="entry name" value="LRR_1"/>
    <property type="match status" value="4"/>
</dbReference>
<dbReference type="PROSITE" id="PS00107">
    <property type="entry name" value="PROTEIN_KINASE_ATP"/>
    <property type="match status" value="2"/>
</dbReference>
<dbReference type="InterPro" id="IPR008271">
    <property type="entry name" value="Ser/Thr_kinase_AS"/>
</dbReference>
<dbReference type="SMART" id="SM00369">
    <property type="entry name" value="LRR_TYP"/>
    <property type="match status" value="9"/>
</dbReference>
<dbReference type="OMA" id="PNELINC"/>
<keyword evidence="16 24" id="KW-1133">Transmembrane helix</keyword>
<dbReference type="Pfam" id="PF07714">
    <property type="entry name" value="PK_Tyr_Ser-Thr"/>
    <property type="match status" value="2"/>
</dbReference>
<evidence type="ECO:0000313" key="28">
    <source>
        <dbReference type="Proteomes" id="UP000596660"/>
    </source>
</evidence>
<dbReference type="SMART" id="SM00220">
    <property type="entry name" value="S_TKc"/>
    <property type="match status" value="2"/>
</dbReference>
<keyword evidence="10 24" id="KW-0812">Transmembrane</keyword>
<dbReference type="GO" id="GO:0005886">
    <property type="term" value="C:plasma membrane"/>
    <property type="evidence" value="ECO:0007669"/>
    <property type="project" value="UniProtKB-SubCell"/>
</dbReference>
<name>A0A803LEK5_CHEQI</name>
<dbReference type="Pfam" id="PF13855">
    <property type="entry name" value="LRR_8"/>
    <property type="match status" value="2"/>
</dbReference>
<feature type="coiled-coil region" evidence="23">
    <location>
        <begin position="737"/>
        <end position="764"/>
    </location>
</feature>
<evidence type="ECO:0000256" key="3">
    <source>
        <dbReference type="ARBA" id="ARBA00008684"/>
    </source>
</evidence>
<dbReference type="PROSITE" id="PS50011">
    <property type="entry name" value="PROTEIN_KINASE_DOM"/>
    <property type="match status" value="2"/>
</dbReference>
<evidence type="ECO:0000256" key="1">
    <source>
        <dbReference type="ARBA" id="ARBA00004162"/>
    </source>
</evidence>
<accession>A0A803LEK5</accession>
<evidence type="ECO:0000256" key="11">
    <source>
        <dbReference type="ARBA" id="ARBA00022729"/>
    </source>
</evidence>
<dbReference type="InterPro" id="IPR032675">
    <property type="entry name" value="LRR_dom_sf"/>
</dbReference>
<feature type="binding site" evidence="22">
    <location>
        <position position="439"/>
    </location>
    <ligand>
        <name>ATP</name>
        <dbReference type="ChEBI" id="CHEBI:30616"/>
    </ligand>
</feature>
<organism evidence="27 28">
    <name type="scientific">Chenopodium quinoa</name>
    <name type="common">Quinoa</name>
    <dbReference type="NCBI Taxonomy" id="63459"/>
    <lineage>
        <taxon>Eukaryota</taxon>
        <taxon>Viridiplantae</taxon>
        <taxon>Streptophyta</taxon>
        <taxon>Embryophyta</taxon>
        <taxon>Tracheophyta</taxon>
        <taxon>Spermatophyta</taxon>
        <taxon>Magnoliopsida</taxon>
        <taxon>eudicotyledons</taxon>
        <taxon>Gunneridae</taxon>
        <taxon>Pentapetalae</taxon>
        <taxon>Caryophyllales</taxon>
        <taxon>Chenopodiaceae</taxon>
        <taxon>Chenopodioideae</taxon>
        <taxon>Atripliceae</taxon>
        <taxon>Chenopodium</taxon>
    </lineage>
</organism>
<evidence type="ECO:0000259" key="26">
    <source>
        <dbReference type="PROSITE" id="PS50011"/>
    </source>
</evidence>
<dbReference type="Gramene" id="AUR62011611-RA">
    <property type="protein sequence ID" value="AUR62011611-RA:cds"/>
    <property type="gene ID" value="AUR62011611"/>
</dbReference>
<protein>
    <recommendedName>
        <fullName evidence="4">non-specific serine/threonine protein kinase</fullName>
        <ecNumber evidence="4">2.7.11.1</ecNumber>
    </recommendedName>
</protein>
<keyword evidence="15 22" id="KW-0067">ATP-binding</keyword>
<evidence type="ECO:0000256" key="14">
    <source>
        <dbReference type="ARBA" id="ARBA00022777"/>
    </source>
</evidence>